<dbReference type="InterPro" id="IPR029068">
    <property type="entry name" value="Glyas_Bleomycin-R_OHBP_Dase"/>
</dbReference>
<dbReference type="SUPFAM" id="SSF54593">
    <property type="entry name" value="Glyoxalase/Bleomycin resistance protein/Dihydroxybiphenyl dioxygenase"/>
    <property type="match status" value="1"/>
</dbReference>
<evidence type="ECO:0000313" key="3">
    <source>
        <dbReference type="Proteomes" id="UP001418444"/>
    </source>
</evidence>
<feature type="domain" description="VOC" evidence="1">
    <location>
        <begin position="4"/>
        <end position="119"/>
    </location>
</feature>
<evidence type="ECO:0000313" key="2">
    <source>
        <dbReference type="EMBL" id="GAA3966491.1"/>
    </source>
</evidence>
<dbReference type="Proteomes" id="UP001418444">
    <property type="component" value="Unassembled WGS sequence"/>
</dbReference>
<dbReference type="Pfam" id="PF00903">
    <property type="entry name" value="Glyoxalase"/>
    <property type="match status" value="1"/>
</dbReference>
<name>A0ABP7PJ30_9ACTN</name>
<keyword evidence="3" id="KW-1185">Reference proteome</keyword>
<dbReference type="PROSITE" id="PS51819">
    <property type="entry name" value="VOC"/>
    <property type="match status" value="1"/>
</dbReference>
<organism evidence="2 3">
    <name type="scientific">Gordonia caeni</name>
    <dbReference type="NCBI Taxonomy" id="1007097"/>
    <lineage>
        <taxon>Bacteria</taxon>
        <taxon>Bacillati</taxon>
        <taxon>Actinomycetota</taxon>
        <taxon>Actinomycetes</taxon>
        <taxon>Mycobacteriales</taxon>
        <taxon>Gordoniaceae</taxon>
        <taxon>Gordonia</taxon>
    </lineage>
</organism>
<dbReference type="InterPro" id="IPR037523">
    <property type="entry name" value="VOC_core"/>
</dbReference>
<accession>A0ABP7PJ30</accession>
<dbReference type="CDD" id="cd08351">
    <property type="entry name" value="ChaP_like"/>
    <property type="match status" value="1"/>
</dbReference>
<comment type="caution">
    <text evidence="2">The sequence shown here is derived from an EMBL/GenBank/DDBJ whole genome shotgun (WGS) entry which is preliminary data.</text>
</comment>
<protein>
    <submittedName>
        <fullName evidence="2">VOC family protein</fullName>
    </submittedName>
</protein>
<reference evidence="3" key="1">
    <citation type="journal article" date="2019" name="Int. J. Syst. Evol. Microbiol.">
        <title>The Global Catalogue of Microorganisms (GCM) 10K type strain sequencing project: providing services to taxonomists for standard genome sequencing and annotation.</title>
        <authorList>
            <consortium name="The Broad Institute Genomics Platform"/>
            <consortium name="The Broad Institute Genome Sequencing Center for Infectious Disease"/>
            <person name="Wu L."/>
            <person name="Ma J."/>
        </authorList>
    </citation>
    <scope>NUCLEOTIDE SEQUENCE [LARGE SCALE GENOMIC DNA]</scope>
    <source>
        <strain evidence="3">JCM 16923</strain>
    </source>
</reference>
<sequence>MSVSFNHTIIGAHDPAASAEFYLEVLGARRTEDWGPFVNIVLDDDTLLQFATAPVNDPIHLAFLMNDDEFDRGYAALRRRDVEHWADPQMRRPGEVSTDDGRRVYFRDPSGHLLEMLTQPYV</sequence>
<dbReference type="InterPro" id="IPR004360">
    <property type="entry name" value="Glyas_Fos-R_dOase_dom"/>
</dbReference>
<dbReference type="Gene3D" id="3.10.180.10">
    <property type="entry name" value="2,3-Dihydroxybiphenyl 1,2-Dioxygenase, domain 1"/>
    <property type="match status" value="1"/>
</dbReference>
<evidence type="ECO:0000259" key="1">
    <source>
        <dbReference type="PROSITE" id="PS51819"/>
    </source>
</evidence>
<dbReference type="EMBL" id="BAAAZW010000009">
    <property type="protein sequence ID" value="GAA3966491.1"/>
    <property type="molecule type" value="Genomic_DNA"/>
</dbReference>
<proteinExistence type="predicted"/>
<gene>
    <name evidence="2" type="ORF">GCM10022231_29210</name>
</gene>